<dbReference type="InterPro" id="IPR036388">
    <property type="entry name" value="WH-like_DNA-bd_sf"/>
</dbReference>
<evidence type="ECO:0000313" key="5">
    <source>
        <dbReference type="EMBL" id="TCV89419.1"/>
    </source>
</evidence>
<evidence type="ECO:0000259" key="4">
    <source>
        <dbReference type="SMART" id="SM00895"/>
    </source>
</evidence>
<gene>
    <name evidence="5" type="ORF">EDC16_102296</name>
</gene>
<evidence type="ECO:0000313" key="6">
    <source>
        <dbReference type="Proteomes" id="UP000294619"/>
    </source>
</evidence>
<feature type="domain" description="GntR C-terminal" evidence="4">
    <location>
        <begin position="180"/>
        <end position="308"/>
    </location>
</feature>
<keyword evidence="2" id="KW-0238">DNA-binding</keyword>
<dbReference type="SUPFAM" id="SSF48008">
    <property type="entry name" value="GntR ligand-binding domain-like"/>
    <property type="match status" value="1"/>
</dbReference>
<dbReference type="SUPFAM" id="SSF46785">
    <property type="entry name" value="Winged helix' DNA-binding domain"/>
    <property type="match status" value="2"/>
</dbReference>
<dbReference type="GO" id="GO:0003677">
    <property type="term" value="F:DNA binding"/>
    <property type="evidence" value="ECO:0007669"/>
    <property type="project" value="UniProtKB-KW"/>
</dbReference>
<name>A0A4V2W2U7_9PAST</name>
<evidence type="ECO:0000256" key="3">
    <source>
        <dbReference type="ARBA" id="ARBA00023163"/>
    </source>
</evidence>
<accession>A0A4V2W2U7</accession>
<dbReference type="Proteomes" id="UP000294619">
    <property type="component" value="Unassembled WGS sequence"/>
</dbReference>
<keyword evidence="3" id="KW-0804">Transcription</keyword>
<keyword evidence="1" id="KW-0805">Transcription regulation</keyword>
<dbReference type="PANTHER" id="PTHR43537:SF51">
    <property type="entry name" value="HTH-TYPE TRANSCRIPTIONAL REGULATOR LGOR-RELATED"/>
    <property type="match status" value="1"/>
</dbReference>
<dbReference type="PANTHER" id="PTHR43537">
    <property type="entry name" value="TRANSCRIPTIONAL REGULATOR, GNTR FAMILY"/>
    <property type="match status" value="1"/>
</dbReference>
<dbReference type="SMART" id="SM00895">
    <property type="entry name" value="FCD"/>
    <property type="match status" value="1"/>
</dbReference>
<dbReference type="AlphaFoldDB" id="A0A4V2W2U7"/>
<dbReference type="InterPro" id="IPR011711">
    <property type="entry name" value="GntR_C"/>
</dbReference>
<dbReference type="InterPro" id="IPR036390">
    <property type="entry name" value="WH_DNA-bd_sf"/>
</dbReference>
<dbReference type="Gene3D" id="1.20.120.530">
    <property type="entry name" value="GntR ligand-binding domain-like"/>
    <property type="match status" value="1"/>
</dbReference>
<evidence type="ECO:0000256" key="1">
    <source>
        <dbReference type="ARBA" id="ARBA00023015"/>
    </source>
</evidence>
<evidence type="ECO:0000256" key="2">
    <source>
        <dbReference type="ARBA" id="ARBA00023125"/>
    </source>
</evidence>
<dbReference type="InterPro" id="IPR008920">
    <property type="entry name" value="TF_FadR/GntR_C"/>
</dbReference>
<dbReference type="Gene3D" id="1.10.10.10">
    <property type="entry name" value="Winged helix-like DNA-binding domain superfamily/Winged helix DNA-binding domain"/>
    <property type="match status" value="1"/>
</dbReference>
<dbReference type="Pfam" id="PF07729">
    <property type="entry name" value="FCD"/>
    <property type="match status" value="1"/>
</dbReference>
<sequence>MFFLCFLFKLIGGGVYKMSRGRNQNLRYDTVNQILEFISSGQFQQYLPSQVMLAELCNVSRTTIRHALQYLLEIKIITEQNKQFLILRQPEKKDILSNVRIKYPRKNQYQSIDSYFKSVIQRKLLKPGDIFTELQLSKDASVNIFTVREYLIQYSRFNLIASLSRGRWQLIEINEFYADKLFELRELLEVHALECFMALPKEDKRWNEMKMLFNLHQELRDNVVREYPDFSALDNKLHSLLLSAANNPFIDDFIELISVIFHFHYQWDNSNLLQRNILAVEEHLAIIQNILNNDRSDATKELKQHLNTAKKTLKNSIALIHKN</sequence>
<organism evidence="5 6">
    <name type="scientific">Testudinibacter aquarius</name>
    <dbReference type="NCBI Taxonomy" id="1524974"/>
    <lineage>
        <taxon>Bacteria</taxon>
        <taxon>Pseudomonadati</taxon>
        <taxon>Pseudomonadota</taxon>
        <taxon>Gammaproteobacteria</taxon>
        <taxon>Pasteurellales</taxon>
        <taxon>Pasteurellaceae</taxon>
        <taxon>Testudinibacter</taxon>
    </lineage>
</organism>
<proteinExistence type="predicted"/>
<comment type="caution">
    <text evidence="5">The sequence shown here is derived from an EMBL/GenBank/DDBJ whole genome shotgun (WGS) entry which is preliminary data.</text>
</comment>
<protein>
    <submittedName>
        <fullName evidence="5">GntR family transcriptional regulator</fullName>
    </submittedName>
</protein>
<reference evidence="5 6" key="1">
    <citation type="submission" date="2019-03" db="EMBL/GenBank/DDBJ databases">
        <title>Genomic Encyclopedia of Type Strains, Phase IV (KMG-IV): sequencing the most valuable type-strain genomes for metagenomic binning, comparative biology and taxonomic classification.</title>
        <authorList>
            <person name="Goeker M."/>
        </authorList>
    </citation>
    <scope>NUCLEOTIDE SEQUENCE [LARGE SCALE GENOMIC DNA]</scope>
    <source>
        <strain evidence="5 6">DSM 28140</strain>
    </source>
</reference>
<dbReference type="EMBL" id="SMCP01000002">
    <property type="protein sequence ID" value="TCV89419.1"/>
    <property type="molecule type" value="Genomic_DNA"/>
</dbReference>